<gene>
    <name evidence="1" type="ORF">BU24DRAFT_222410</name>
</gene>
<name>A0A6A5XNJ2_9PLEO</name>
<evidence type="ECO:0000313" key="2">
    <source>
        <dbReference type="Proteomes" id="UP000799778"/>
    </source>
</evidence>
<reference evidence="1" key="1">
    <citation type="journal article" date="2020" name="Stud. Mycol.">
        <title>101 Dothideomycetes genomes: a test case for predicting lifestyles and emergence of pathogens.</title>
        <authorList>
            <person name="Haridas S."/>
            <person name="Albert R."/>
            <person name="Binder M."/>
            <person name="Bloem J."/>
            <person name="Labutti K."/>
            <person name="Salamov A."/>
            <person name="Andreopoulos B."/>
            <person name="Baker S."/>
            <person name="Barry K."/>
            <person name="Bills G."/>
            <person name="Bluhm B."/>
            <person name="Cannon C."/>
            <person name="Castanera R."/>
            <person name="Culley D."/>
            <person name="Daum C."/>
            <person name="Ezra D."/>
            <person name="Gonzalez J."/>
            <person name="Henrissat B."/>
            <person name="Kuo A."/>
            <person name="Liang C."/>
            <person name="Lipzen A."/>
            <person name="Lutzoni F."/>
            <person name="Magnuson J."/>
            <person name="Mondo S."/>
            <person name="Nolan M."/>
            <person name="Ohm R."/>
            <person name="Pangilinan J."/>
            <person name="Park H.-J."/>
            <person name="Ramirez L."/>
            <person name="Alfaro M."/>
            <person name="Sun H."/>
            <person name="Tritt A."/>
            <person name="Yoshinaga Y."/>
            <person name="Zwiers L.-H."/>
            <person name="Turgeon B."/>
            <person name="Goodwin S."/>
            <person name="Spatafora J."/>
            <person name="Crous P."/>
            <person name="Grigoriev I."/>
        </authorList>
    </citation>
    <scope>NUCLEOTIDE SEQUENCE</scope>
    <source>
        <strain evidence="1">CBS 175.79</strain>
    </source>
</reference>
<sequence>MTAPWMLNLAFRTSLQCCDRKCDSMRQAFITELGGHMGDAILKRYRGPKMHYYGVLTLEGRADKLIARTQAPSAATTTLFTLRRLFHFLHHLTTAVPVGNSFPFFLSLQTFFSFSIPINFILSRFIRPSTFLSSFSQVPLAVFISPRLLYSFLIGSLVDTRATRSLTSN</sequence>
<protein>
    <submittedName>
        <fullName evidence="1">Uncharacterized protein</fullName>
    </submittedName>
</protein>
<organism evidence="1 2">
    <name type="scientific">Aaosphaeria arxii CBS 175.79</name>
    <dbReference type="NCBI Taxonomy" id="1450172"/>
    <lineage>
        <taxon>Eukaryota</taxon>
        <taxon>Fungi</taxon>
        <taxon>Dikarya</taxon>
        <taxon>Ascomycota</taxon>
        <taxon>Pezizomycotina</taxon>
        <taxon>Dothideomycetes</taxon>
        <taxon>Pleosporomycetidae</taxon>
        <taxon>Pleosporales</taxon>
        <taxon>Pleosporales incertae sedis</taxon>
        <taxon>Aaosphaeria</taxon>
    </lineage>
</organism>
<dbReference type="RefSeq" id="XP_033383147.1">
    <property type="nucleotide sequence ID" value="XM_033522070.1"/>
</dbReference>
<accession>A0A6A5XNJ2</accession>
<evidence type="ECO:0000313" key="1">
    <source>
        <dbReference type="EMBL" id="KAF2014808.1"/>
    </source>
</evidence>
<keyword evidence="2" id="KW-1185">Reference proteome</keyword>
<dbReference type="GeneID" id="54279467"/>
<dbReference type="Proteomes" id="UP000799778">
    <property type="component" value="Unassembled WGS sequence"/>
</dbReference>
<dbReference type="EMBL" id="ML978070">
    <property type="protein sequence ID" value="KAF2014808.1"/>
    <property type="molecule type" value="Genomic_DNA"/>
</dbReference>
<dbReference type="AlphaFoldDB" id="A0A6A5XNJ2"/>
<proteinExistence type="predicted"/>